<proteinExistence type="inferred from homology"/>
<dbReference type="InterPro" id="IPR010998">
    <property type="entry name" value="Integrase_recombinase_N"/>
</dbReference>
<keyword evidence="3" id="KW-0233">DNA recombination</keyword>
<dbReference type="InterPro" id="IPR035386">
    <property type="entry name" value="Arm-DNA-bind_5"/>
</dbReference>
<comment type="caution">
    <text evidence="5">The sequence shown here is derived from an EMBL/GenBank/DDBJ whole genome shotgun (WGS) entry which is preliminary data.</text>
</comment>
<dbReference type="InterPro" id="IPR013762">
    <property type="entry name" value="Integrase-like_cat_sf"/>
</dbReference>
<dbReference type="Pfam" id="PF13102">
    <property type="entry name" value="Phage_int_SAM_5"/>
    <property type="match status" value="1"/>
</dbReference>
<dbReference type="SUPFAM" id="SSF56349">
    <property type="entry name" value="DNA breaking-rejoining enzymes"/>
    <property type="match status" value="1"/>
</dbReference>
<dbReference type="CDD" id="cd01185">
    <property type="entry name" value="INTN1_C_like"/>
    <property type="match status" value="1"/>
</dbReference>
<sequence length="400" mass="47459">MEINKLNILFVISKSRINKAGLAPLFCRITYQEERKQFATGLFVNPSQWQNNKQKAHPPNEHNKFINSQLSLIKNEINQAFLFLQLQKSDFDTEKIYKQYKGETQNEDKTLMDVFNYHNNKMKSLVGIECSINSWERYHNTHNHIKDFLWSKFKRKDMKLKDMQFSFITDFEYFLKVEKKFKPTTTYRSVGRFRKIIRVAVAMDYLVKDPFLLYRTKEPKKEIVYLTMEELKSIENHKFASDRLQQVADMFIFCCYTGLAFQEMANLRREHITKKFGNNLWIEMYRQKTNRKFSVPLLSKAIAVLDKYLEQGNPLPVISNQRFNSYLKEIAEITGINKTLTHHIARKTFATTILLYNDIPIEIVSELLGHSKISMTQEHYAKIMDSKVNDYMIELSKKLK</sequence>
<accession>A0ABY0QRM4</accession>
<dbReference type="PROSITE" id="PS51898">
    <property type="entry name" value="TYR_RECOMBINASE"/>
    <property type="match status" value="1"/>
</dbReference>
<name>A0ABY0QRM4_9FLAO</name>
<evidence type="ECO:0000256" key="2">
    <source>
        <dbReference type="ARBA" id="ARBA00023125"/>
    </source>
</evidence>
<evidence type="ECO:0000256" key="3">
    <source>
        <dbReference type="ARBA" id="ARBA00023172"/>
    </source>
</evidence>
<evidence type="ECO:0000256" key="1">
    <source>
        <dbReference type="ARBA" id="ARBA00008857"/>
    </source>
</evidence>
<evidence type="ECO:0000313" key="5">
    <source>
        <dbReference type="EMBL" id="SDL65116.1"/>
    </source>
</evidence>
<dbReference type="Gene3D" id="1.10.150.130">
    <property type="match status" value="1"/>
</dbReference>
<dbReference type="Proteomes" id="UP000199242">
    <property type="component" value="Unassembled WGS sequence"/>
</dbReference>
<evidence type="ECO:0000259" key="4">
    <source>
        <dbReference type="PROSITE" id="PS51898"/>
    </source>
</evidence>
<feature type="domain" description="Tyr recombinase" evidence="4">
    <location>
        <begin position="221"/>
        <end position="394"/>
    </location>
</feature>
<dbReference type="InterPro" id="IPR025269">
    <property type="entry name" value="SAM-like_dom"/>
</dbReference>
<keyword evidence="2" id="KW-0238">DNA-binding</keyword>
<dbReference type="InterPro" id="IPR002104">
    <property type="entry name" value="Integrase_catalytic"/>
</dbReference>
<dbReference type="PANTHER" id="PTHR30349">
    <property type="entry name" value="PHAGE INTEGRASE-RELATED"/>
    <property type="match status" value="1"/>
</dbReference>
<organism evidence="5 6">
    <name type="scientific">Chryseobacterium taihuense</name>
    <dbReference type="NCBI Taxonomy" id="1141221"/>
    <lineage>
        <taxon>Bacteria</taxon>
        <taxon>Pseudomonadati</taxon>
        <taxon>Bacteroidota</taxon>
        <taxon>Flavobacteriia</taxon>
        <taxon>Flavobacteriales</taxon>
        <taxon>Weeksellaceae</taxon>
        <taxon>Chryseobacterium group</taxon>
        <taxon>Chryseobacterium</taxon>
    </lineage>
</organism>
<evidence type="ECO:0000313" key="6">
    <source>
        <dbReference type="Proteomes" id="UP000199242"/>
    </source>
</evidence>
<dbReference type="InterPro" id="IPR050090">
    <property type="entry name" value="Tyrosine_recombinase_XerCD"/>
</dbReference>
<protein>
    <submittedName>
        <fullName evidence="5">Site-specific recombinase XerD</fullName>
    </submittedName>
</protein>
<gene>
    <name evidence="5" type="ORF">SAMN05216273_10436</name>
</gene>
<reference evidence="5 6" key="1">
    <citation type="submission" date="2016-10" db="EMBL/GenBank/DDBJ databases">
        <authorList>
            <person name="Varghese N."/>
            <person name="Submissions S."/>
        </authorList>
    </citation>
    <scope>NUCLEOTIDE SEQUENCE [LARGE SCALE GENOMIC DNA]</scope>
    <source>
        <strain evidence="5 6">CGMCC 1.10941</strain>
    </source>
</reference>
<comment type="similarity">
    <text evidence="1">Belongs to the 'phage' integrase family.</text>
</comment>
<dbReference type="RefSeq" id="WP_089742347.1">
    <property type="nucleotide sequence ID" value="NZ_FNHD01000004.1"/>
</dbReference>
<dbReference type="Gene3D" id="1.10.443.10">
    <property type="entry name" value="Intergrase catalytic core"/>
    <property type="match status" value="1"/>
</dbReference>
<dbReference type="PANTHER" id="PTHR30349:SF64">
    <property type="entry name" value="PROPHAGE INTEGRASE INTD-RELATED"/>
    <property type="match status" value="1"/>
</dbReference>
<dbReference type="EMBL" id="FNHD01000004">
    <property type="protein sequence ID" value="SDL65116.1"/>
    <property type="molecule type" value="Genomic_DNA"/>
</dbReference>
<keyword evidence="6" id="KW-1185">Reference proteome</keyword>
<dbReference type="Pfam" id="PF17293">
    <property type="entry name" value="Arm-DNA-bind_5"/>
    <property type="match status" value="1"/>
</dbReference>
<dbReference type="Pfam" id="PF00589">
    <property type="entry name" value="Phage_integrase"/>
    <property type="match status" value="1"/>
</dbReference>
<dbReference type="InterPro" id="IPR011010">
    <property type="entry name" value="DNA_brk_join_enz"/>
</dbReference>